<keyword evidence="4" id="KW-0804">Transcription</keyword>
<dbReference type="Gene3D" id="6.10.20.40">
    <property type="entry name" value="TEA/ATTS domain"/>
    <property type="match status" value="1"/>
</dbReference>
<evidence type="ECO:0000256" key="1">
    <source>
        <dbReference type="ARBA" id="ARBA00004123"/>
    </source>
</evidence>
<reference evidence="9" key="1">
    <citation type="submission" date="2021-07" db="EMBL/GenBank/DDBJ databases">
        <title>Elsinoe batatas strain:CRI-CJ2 Genome sequencing and assembly.</title>
        <authorList>
            <person name="Huang L."/>
        </authorList>
    </citation>
    <scope>NUCLEOTIDE SEQUENCE</scope>
    <source>
        <strain evidence="9">CRI-CJ2</strain>
    </source>
</reference>
<sequence length="664" mass="72572">MTQIYDNLSHLPKVPTVPSSNTLVLKPETSAFDTDWSSYSSTNSSFHGQALLDFAQHGPQAYRPREALYPPIADIRRKQLMRCTRLTDEEYNARASNLFRDFLGCPGFLNYRTRRKKRKEDSVWPDYLEFAFFTALVRYPPCGRTQFSDPNINGGKKMGRNELIGHYIKVTTGVERHRKQVSSHLQVIRPYVVDKPALLGSLISQKELPRWNKAQQLKGRPIGVLTNQRISSHVEPIVGSLADFGTQMHGLTFEDNRSEGFALCDFQMSLCPETNPTALLHTYTCTNTDSRLPDVKIENYRTAYELFPELFQNRFPRPIGSSILAIEASFSLPRLLKTPSGTELVIYLHLIGPSLSHPTVVETTTTFCLGPHVSEFNRSFEGKLVPHPSCPPGSPGSSVYQIPFHSKHWATHLSRLGQIHSRSLDPSLPPTQAAPIRKKIDTELRSLTALQQVTISSPQAPDAKHNVTLRWQFRLSANNATGAPGTLNWRQVGIPPILTELPSPSEEGGAGSFSSVEGRESEPSTPPAGGEVVVAAGMGAGAGALRSPIALRGEAWVDVGKQGLEGYETFGALGEGGMDMAYLPEVDLGMGEVEEAPFDFADFDCGMGSATGQQGSVVDPSLVGEGWDVVASGVGLGLAMESGAQQRQYAWMTELGEAGEGMSG</sequence>
<accession>A0A8K0KUU6</accession>
<feature type="region of interest" description="Disordered" evidence="7">
    <location>
        <begin position="498"/>
        <end position="530"/>
    </location>
</feature>
<evidence type="ECO:0000256" key="4">
    <source>
        <dbReference type="ARBA" id="ARBA00023163"/>
    </source>
</evidence>
<dbReference type="PRINTS" id="PR00065">
    <property type="entry name" value="TEADOMAIN"/>
</dbReference>
<evidence type="ECO:0000256" key="7">
    <source>
        <dbReference type="SAM" id="MobiDB-lite"/>
    </source>
</evidence>
<evidence type="ECO:0000256" key="2">
    <source>
        <dbReference type="ARBA" id="ARBA00008421"/>
    </source>
</evidence>
<keyword evidence="3" id="KW-0805">Transcription regulation</keyword>
<dbReference type="GO" id="GO:0005634">
    <property type="term" value="C:nucleus"/>
    <property type="evidence" value="ECO:0007669"/>
    <property type="project" value="UniProtKB-SubCell"/>
</dbReference>
<dbReference type="AlphaFoldDB" id="A0A8K0KUU6"/>
<comment type="subcellular location">
    <subcellularLocation>
        <location evidence="1">Nucleus</location>
    </subcellularLocation>
</comment>
<comment type="caution">
    <text evidence="9">The sequence shown here is derived from an EMBL/GenBank/DDBJ whole genome shotgun (WGS) entry which is preliminary data.</text>
</comment>
<dbReference type="GO" id="GO:0005667">
    <property type="term" value="C:transcription regulator complex"/>
    <property type="evidence" value="ECO:0007669"/>
    <property type="project" value="TreeGrafter"/>
</dbReference>
<dbReference type="SMART" id="SM00426">
    <property type="entry name" value="TEA"/>
    <property type="match status" value="1"/>
</dbReference>
<feature type="domain" description="TEA" evidence="8">
    <location>
        <begin position="117"/>
        <end position="195"/>
    </location>
</feature>
<keyword evidence="5" id="KW-0539">Nucleus</keyword>
<dbReference type="PANTHER" id="PTHR11834">
    <property type="entry name" value="TRANSCRIPTIONAL ENHANCER FACTOR TEF RELATED"/>
    <property type="match status" value="1"/>
</dbReference>
<dbReference type="InterPro" id="IPR000818">
    <property type="entry name" value="TEA/ATTS_dom"/>
</dbReference>
<dbReference type="OrthoDB" id="10006572at2759"/>
<dbReference type="InterPro" id="IPR038096">
    <property type="entry name" value="TEA/ATTS_sf"/>
</dbReference>
<name>A0A8K0KUU6_9PEZI</name>
<proteinExistence type="inferred from homology"/>
<evidence type="ECO:0000313" key="9">
    <source>
        <dbReference type="EMBL" id="KAG8624431.1"/>
    </source>
</evidence>
<evidence type="ECO:0000256" key="6">
    <source>
        <dbReference type="PROSITE-ProRule" id="PRU00505"/>
    </source>
</evidence>
<gene>
    <name evidence="9" type="ORF">KVT40_007498</name>
</gene>
<dbReference type="Pfam" id="PF01285">
    <property type="entry name" value="TEA"/>
    <property type="match status" value="1"/>
</dbReference>
<comment type="similarity">
    <text evidence="2">Belongs to the TEC1 family.</text>
</comment>
<organism evidence="9 10">
    <name type="scientific">Elsinoe batatas</name>
    <dbReference type="NCBI Taxonomy" id="2601811"/>
    <lineage>
        <taxon>Eukaryota</taxon>
        <taxon>Fungi</taxon>
        <taxon>Dikarya</taxon>
        <taxon>Ascomycota</taxon>
        <taxon>Pezizomycotina</taxon>
        <taxon>Dothideomycetes</taxon>
        <taxon>Dothideomycetidae</taxon>
        <taxon>Myriangiales</taxon>
        <taxon>Elsinoaceae</taxon>
        <taxon>Elsinoe</taxon>
    </lineage>
</organism>
<evidence type="ECO:0000256" key="5">
    <source>
        <dbReference type="ARBA" id="ARBA00023242"/>
    </source>
</evidence>
<dbReference type="InterPro" id="IPR050937">
    <property type="entry name" value="TEC1_TEAD_TF"/>
</dbReference>
<dbReference type="PANTHER" id="PTHR11834:SF0">
    <property type="entry name" value="PROTEIN SCALLOPED"/>
    <property type="match status" value="1"/>
</dbReference>
<dbReference type="Proteomes" id="UP000809789">
    <property type="component" value="Unassembled WGS sequence"/>
</dbReference>
<dbReference type="PROSITE" id="PS51088">
    <property type="entry name" value="TEA_2"/>
    <property type="match status" value="1"/>
</dbReference>
<evidence type="ECO:0000259" key="8">
    <source>
        <dbReference type="PROSITE" id="PS51088"/>
    </source>
</evidence>
<evidence type="ECO:0000256" key="3">
    <source>
        <dbReference type="ARBA" id="ARBA00023015"/>
    </source>
</evidence>
<dbReference type="EMBL" id="JAESVG020000009">
    <property type="protein sequence ID" value="KAG8624431.1"/>
    <property type="molecule type" value="Genomic_DNA"/>
</dbReference>
<feature type="DNA-binding region" description="TEA" evidence="6">
    <location>
        <begin position="117"/>
        <end position="195"/>
    </location>
</feature>
<keyword evidence="10" id="KW-1185">Reference proteome</keyword>
<protein>
    <recommendedName>
        <fullName evidence="8">TEA domain-containing protein</fullName>
    </recommendedName>
</protein>
<dbReference type="GO" id="GO:0000978">
    <property type="term" value="F:RNA polymerase II cis-regulatory region sequence-specific DNA binding"/>
    <property type="evidence" value="ECO:0007669"/>
    <property type="project" value="TreeGrafter"/>
</dbReference>
<dbReference type="GO" id="GO:0000981">
    <property type="term" value="F:DNA-binding transcription factor activity, RNA polymerase II-specific"/>
    <property type="evidence" value="ECO:0007669"/>
    <property type="project" value="TreeGrafter"/>
</dbReference>
<evidence type="ECO:0000313" key="10">
    <source>
        <dbReference type="Proteomes" id="UP000809789"/>
    </source>
</evidence>